<dbReference type="STRING" id="1157962.A0A250XUC4"/>
<dbReference type="PROSITE" id="PS51671">
    <property type="entry name" value="ACT"/>
    <property type="match status" value="1"/>
</dbReference>
<dbReference type="InterPro" id="IPR045865">
    <property type="entry name" value="ACT-like_dom_sf"/>
</dbReference>
<accession>A0A250XUC4</accession>
<reference evidence="2 3" key="1">
    <citation type="submission" date="2017-08" db="EMBL/GenBank/DDBJ databases">
        <title>Acidophilic green algal genome provides insights into adaptation to an acidic environment.</title>
        <authorList>
            <person name="Hirooka S."/>
            <person name="Hirose Y."/>
            <person name="Kanesaki Y."/>
            <person name="Higuchi S."/>
            <person name="Fujiwara T."/>
            <person name="Onuma R."/>
            <person name="Era A."/>
            <person name="Ohbayashi R."/>
            <person name="Uzuka A."/>
            <person name="Nozaki H."/>
            <person name="Yoshikawa H."/>
            <person name="Miyagishima S.Y."/>
        </authorList>
    </citation>
    <scope>NUCLEOTIDE SEQUENCE [LARGE SCALE GENOMIC DNA]</scope>
    <source>
        <strain evidence="2 3">NIES-2499</strain>
    </source>
</reference>
<dbReference type="InterPro" id="IPR002912">
    <property type="entry name" value="ACT_dom"/>
</dbReference>
<dbReference type="AlphaFoldDB" id="A0A250XUC4"/>
<gene>
    <name evidence="2" type="ORF">CEUSTIGMA_g14044.t1</name>
</gene>
<comment type="caution">
    <text evidence="2">The sequence shown here is derived from an EMBL/GenBank/DDBJ whole genome shotgun (WGS) entry which is preliminary data.</text>
</comment>
<dbReference type="OrthoDB" id="515240at2759"/>
<evidence type="ECO:0000313" key="2">
    <source>
        <dbReference type="EMBL" id="GAX86636.1"/>
    </source>
</evidence>
<dbReference type="EMBL" id="BEGY01000426">
    <property type="protein sequence ID" value="GAX86636.1"/>
    <property type="molecule type" value="Genomic_DNA"/>
</dbReference>
<feature type="domain" description="ACT" evidence="1">
    <location>
        <begin position="66"/>
        <end position="154"/>
    </location>
</feature>
<dbReference type="Gene3D" id="3.30.70.260">
    <property type="match status" value="1"/>
</dbReference>
<name>A0A250XUC4_9CHLO</name>
<sequence>FRLDHKLNMFFAPPASRSSVVEAAARVQSGALLPGVIPPQTPQVLLIDKPYAAVTVDRAAETGHMYLQVRCRNRRGLLADLTSVLSDLPVEILSGTVMTQEDGMVYDTFELRCNDPGMDTVPLQGIVHDVVFQHLSSLEGPGLGKRFKSHQLNT</sequence>
<dbReference type="SUPFAM" id="SSF55021">
    <property type="entry name" value="ACT-like"/>
    <property type="match status" value="1"/>
</dbReference>
<proteinExistence type="predicted"/>
<organism evidence="2 3">
    <name type="scientific">Chlamydomonas eustigma</name>
    <dbReference type="NCBI Taxonomy" id="1157962"/>
    <lineage>
        <taxon>Eukaryota</taxon>
        <taxon>Viridiplantae</taxon>
        <taxon>Chlorophyta</taxon>
        <taxon>core chlorophytes</taxon>
        <taxon>Chlorophyceae</taxon>
        <taxon>CS clade</taxon>
        <taxon>Chlamydomonadales</taxon>
        <taxon>Chlamydomonadaceae</taxon>
        <taxon>Chlamydomonas</taxon>
    </lineage>
</organism>
<evidence type="ECO:0000259" key="1">
    <source>
        <dbReference type="PROSITE" id="PS51671"/>
    </source>
</evidence>
<evidence type="ECO:0000313" key="3">
    <source>
        <dbReference type="Proteomes" id="UP000232323"/>
    </source>
</evidence>
<keyword evidence="3" id="KW-1185">Reference proteome</keyword>
<dbReference type="Proteomes" id="UP000232323">
    <property type="component" value="Unassembled WGS sequence"/>
</dbReference>
<feature type="non-terminal residue" evidence="2">
    <location>
        <position position="1"/>
    </location>
</feature>
<protein>
    <recommendedName>
        <fullName evidence="1">ACT domain-containing protein</fullName>
    </recommendedName>
</protein>